<dbReference type="SUPFAM" id="SSF52047">
    <property type="entry name" value="RNI-like"/>
    <property type="match status" value="1"/>
</dbReference>
<dbReference type="EMBL" id="MCFL01000006">
    <property type="protein sequence ID" value="ORZ39104.1"/>
    <property type="molecule type" value="Genomic_DNA"/>
</dbReference>
<dbReference type="Proteomes" id="UP000193411">
    <property type="component" value="Unassembled WGS sequence"/>
</dbReference>
<evidence type="ECO:0000313" key="2">
    <source>
        <dbReference type="Proteomes" id="UP000193411"/>
    </source>
</evidence>
<sequence length="449" mass="47067">MEVVAQVGQLVINGNRASSLQHTAEKKKLKGEKEQRSATAGLFPHLTSISIVGLRNVDPHTLHAFLATLGAISTPTLPQTVTRLRLSSIDFALNHALLAAILPPPPPEKLASHSSSSHHPDWLPSYSDSQLAQSTTLASLNLSSNPDTLTDATLASILAPSLAAMVSLTSLSLANCIQLSSSGLESLTPYTPWIKHLDISACPLMAANLRVLARALEAVKISIESLNLTLATTGSGGGGTCGTSGGGGSGSPVTDSPQWCEPQLDSTLVQLAKLKHLAIAYTDDDALPCVCSGLQIPLPTVLSLIHRGLGSLQITWQAGPNHHGGIPCGLVRRLITHAVCTDSRQLEVTLVGKNALRSDRMVYYDRGSVVSGMLTVAAALRGCAENKCLGQERGIAGAAARDKSDAIHKAEGDYLVDAGFVAELNRELRAETGGGAVRVGLVTFEMMKD</sequence>
<dbReference type="Gene3D" id="3.80.10.10">
    <property type="entry name" value="Ribonuclease Inhibitor"/>
    <property type="match status" value="1"/>
</dbReference>
<dbReference type="AlphaFoldDB" id="A0A1Y2HYS6"/>
<evidence type="ECO:0008006" key="3">
    <source>
        <dbReference type="Google" id="ProtNLM"/>
    </source>
</evidence>
<proteinExistence type="predicted"/>
<gene>
    <name evidence="1" type="ORF">BCR44DRAFT_1427203</name>
</gene>
<comment type="caution">
    <text evidence="1">The sequence shown here is derived from an EMBL/GenBank/DDBJ whole genome shotgun (WGS) entry which is preliminary data.</text>
</comment>
<organism evidence="1 2">
    <name type="scientific">Catenaria anguillulae PL171</name>
    <dbReference type="NCBI Taxonomy" id="765915"/>
    <lineage>
        <taxon>Eukaryota</taxon>
        <taxon>Fungi</taxon>
        <taxon>Fungi incertae sedis</taxon>
        <taxon>Blastocladiomycota</taxon>
        <taxon>Blastocladiomycetes</taxon>
        <taxon>Blastocladiales</taxon>
        <taxon>Catenariaceae</taxon>
        <taxon>Catenaria</taxon>
    </lineage>
</organism>
<name>A0A1Y2HYS6_9FUNG</name>
<protein>
    <recommendedName>
        <fullName evidence="3">RNI-like protein</fullName>
    </recommendedName>
</protein>
<dbReference type="OrthoDB" id="10682465at2759"/>
<dbReference type="InterPro" id="IPR032675">
    <property type="entry name" value="LRR_dom_sf"/>
</dbReference>
<reference evidence="1 2" key="1">
    <citation type="submission" date="2016-07" db="EMBL/GenBank/DDBJ databases">
        <title>Pervasive Adenine N6-methylation of Active Genes in Fungi.</title>
        <authorList>
            <consortium name="DOE Joint Genome Institute"/>
            <person name="Mondo S.J."/>
            <person name="Dannebaum R.O."/>
            <person name="Kuo R.C."/>
            <person name="Labutti K."/>
            <person name="Haridas S."/>
            <person name="Kuo A."/>
            <person name="Salamov A."/>
            <person name="Ahrendt S.R."/>
            <person name="Lipzen A."/>
            <person name="Sullivan W."/>
            <person name="Andreopoulos W.B."/>
            <person name="Clum A."/>
            <person name="Lindquist E."/>
            <person name="Daum C."/>
            <person name="Ramamoorthy G.K."/>
            <person name="Gryganskyi A."/>
            <person name="Culley D."/>
            <person name="Magnuson J.K."/>
            <person name="James T.Y."/>
            <person name="O'Malley M.A."/>
            <person name="Stajich J.E."/>
            <person name="Spatafora J.W."/>
            <person name="Visel A."/>
            <person name="Grigoriev I.V."/>
        </authorList>
    </citation>
    <scope>NUCLEOTIDE SEQUENCE [LARGE SCALE GENOMIC DNA]</scope>
    <source>
        <strain evidence="1 2">PL171</strain>
    </source>
</reference>
<keyword evidence="2" id="KW-1185">Reference proteome</keyword>
<accession>A0A1Y2HYS6</accession>
<evidence type="ECO:0000313" key="1">
    <source>
        <dbReference type="EMBL" id="ORZ39104.1"/>
    </source>
</evidence>